<accession>A0A838XF85</accession>
<dbReference type="Proteomes" id="UP000550354">
    <property type="component" value="Unassembled WGS sequence"/>
</dbReference>
<gene>
    <name evidence="2" type="ORF">H1W00_03015</name>
</gene>
<organism evidence="2 3">
    <name type="scientific">Aeromicrobium phoceense</name>
    <dbReference type="NCBI Taxonomy" id="2754045"/>
    <lineage>
        <taxon>Bacteria</taxon>
        <taxon>Bacillati</taxon>
        <taxon>Actinomycetota</taxon>
        <taxon>Actinomycetes</taxon>
        <taxon>Propionibacteriales</taxon>
        <taxon>Nocardioidaceae</taxon>
        <taxon>Aeromicrobium</taxon>
    </lineage>
</organism>
<proteinExistence type="predicted"/>
<dbReference type="AlphaFoldDB" id="A0A838XF85"/>
<name>A0A838XF85_9ACTN</name>
<evidence type="ECO:0000313" key="2">
    <source>
        <dbReference type="EMBL" id="MBA4607438.1"/>
    </source>
</evidence>
<feature type="compositionally biased region" description="Polar residues" evidence="1">
    <location>
        <begin position="1"/>
        <end position="11"/>
    </location>
</feature>
<evidence type="ECO:0000256" key="1">
    <source>
        <dbReference type="SAM" id="MobiDB-lite"/>
    </source>
</evidence>
<dbReference type="RefSeq" id="WP_181753483.1">
    <property type="nucleotide sequence ID" value="NZ_DAMCVE010000003.1"/>
</dbReference>
<feature type="region of interest" description="Disordered" evidence="1">
    <location>
        <begin position="1"/>
        <end position="25"/>
    </location>
</feature>
<dbReference type="InterPro" id="IPR053842">
    <property type="entry name" value="NikA-like"/>
</dbReference>
<comment type="caution">
    <text evidence="2">The sequence shown here is derived from an EMBL/GenBank/DDBJ whole genome shotgun (WGS) entry which is preliminary data.</text>
</comment>
<reference evidence="2 3" key="1">
    <citation type="submission" date="2020-07" db="EMBL/GenBank/DDBJ databases">
        <title>Draft genome and description of Aeromicrobium phoceense strain Marseille-Q0843 isolated from healthy skin swab.</title>
        <authorList>
            <person name="Boxberger M."/>
            <person name="La Scola B."/>
        </authorList>
    </citation>
    <scope>NUCLEOTIDE SEQUENCE [LARGE SCALE GENOMIC DNA]</scope>
    <source>
        <strain evidence="2 3">Marseille-Q0843</strain>
    </source>
</reference>
<keyword evidence="3" id="KW-1185">Reference proteome</keyword>
<dbReference type="Pfam" id="PF21983">
    <property type="entry name" value="NikA-like"/>
    <property type="match status" value="1"/>
</dbReference>
<sequence>MRMGKKSTNQELAEHYNETGDLSGFDETKAEPVAVRRAVTISVRFSDEEIAQLRERADQAGVKVTSFIRAAALEAASPVDLTVLSRLARDLEQRAHDVATMAARGVA</sequence>
<evidence type="ECO:0000313" key="3">
    <source>
        <dbReference type="Proteomes" id="UP000550354"/>
    </source>
</evidence>
<dbReference type="EMBL" id="JACEOG010000001">
    <property type="protein sequence ID" value="MBA4607438.1"/>
    <property type="molecule type" value="Genomic_DNA"/>
</dbReference>
<protein>
    <submittedName>
        <fullName evidence="2">Uncharacterized protein</fullName>
    </submittedName>
</protein>